<feature type="compositionally biased region" description="Low complexity" evidence="11">
    <location>
        <begin position="237"/>
        <end position="249"/>
    </location>
</feature>
<dbReference type="InterPro" id="IPR036390">
    <property type="entry name" value="WH_DNA-bd_sf"/>
</dbReference>
<feature type="DNA-binding region" description="Fork-head" evidence="10">
    <location>
        <begin position="452"/>
        <end position="525"/>
    </location>
</feature>
<dbReference type="Pfam" id="PF00250">
    <property type="entry name" value="Forkhead"/>
    <property type="match status" value="1"/>
</dbReference>
<feature type="compositionally biased region" description="Polar residues" evidence="11">
    <location>
        <begin position="1"/>
        <end position="19"/>
    </location>
</feature>
<organism evidence="13 14">
    <name type="scientific">Nothoprocta perdicaria</name>
    <name type="common">Chilean tinamou</name>
    <name type="synonym">Crypturus perdicarius</name>
    <dbReference type="NCBI Taxonomy" id="30464"/>
    <lineage>
        <taxon>Eukaryota</taxon>
        <taxon>Metazoa</taxon>
        <taxon>Chordata</taxon>
        <taxon>Craniata</taxon>
        <taxon>Vertebrata</taxon>
        <taxon>Euteleostomi</taxon>
        <taxon>Archelosauria</taxon>
        <taxon>Archosauria</taxon>
        <taxon>Dinosauria</taxon>
        <taxon>Saurischia</taxon>
        <taxon>Theropoda</taxon>
        <taxon>Coelurosauria</taxon>
        <taxon>Aves</taxon>
        <taxon>Palaeognathae</taxon>
        <taxon>Tinamiformes</taxon>
        <taxon>Tinamidae</taxon>
        <taxon>Nothoprocta</taxon>
    </lineage>
</organism>
<evidence type="ECO:0000313" key="14">
    <source>
        <dbReference type="Proteomes" id="UP000694420"/>
    </source>
</evidence>
<dbReference type="Pfam" id="PF16159">
    <property type="entry name" value="FOXP-CC"/>
    <property type="match status" value="1"/>
</dbReference>
<evidence type="ECO:0000256" key="5">
    <source>
        <dbReference type="ARBA" id="ARBA00022833"/>
    </source>
</evidence>
<dbReference type="PROSITE" id="PS00658">
    <property type="entry name" value="FORK_HEAD_2"/>
    <property type="match status" value="1"/>
</dbReference>
<reference evidence="13" key="1">
    <citation type="submission" date="2025-08" db="UniProtKB">
        <authorList>
            <consortium name="Ensembl"/>
        </authorList>
    </citation>
    <scope>IDENTIFICATION</scope>
</reference>
<proteinExistence type="predicted"/>
<dbReference type="InterPro" id="IPR047412">
    <property type="entry name" value="FH_FOXP1_P2"/>
</dbReference>
<dbReference type="AlphaFoldDB" id="A0A8C6YW67"/>
<evidence type="ECO:0000256" key="8">
    <source>
        <dbReference type="ARBA" id="ARBA00023163"/>
    </source>
</evidence>
<dbReference type="SUPFAM" id="SSF46785">
    <property type="entry name" value="Winged helix' DNA-binding domain"/>
    <property type="match status" value="1"/>
</dbReference>
<dbReference type="PROSITE" id="PS50039">
    <property type="entry name" value="FORK_HEAD_3"/>
    <property type="match status" value="1"/>
</dbReference>
<keyword evidence="6" id="KW-0805">Transcription regulation</keyword>
<dbReference type="Gene3D" id="1.10.10.10">
    <property type="entry name" value="Winged helix-like DNA-binding domain superfamily/Winged helix DNA-binding domain"/>
    <property type="match status" value="1"/>
</dbReference>
<keyword evidence="8" id="KW-0804">Transcription</keyword>
<dbReference type="InterPro" id="IPR032354">
    <property type="entry name" value="FOXP-CC"/>
</dbReference>
<evidence type="ECO:0000256" key="10">
    <source>
        <dbReference type="PROSITE-ProRule" id="PRU00089"/>
    </source>
</evidence>
<feature type="domain" description="Fork-head" evidence="12">
    <location>
        <begin position="452"/>
        <end position="525"/>
    </location>
</feature>
<keyword evidence="4" id="KW-0863">Zinc-finger</keyword>
<keyword evidence="5" id="KW-0862">Zinc</keyword>
<dbReference type="GO" id="GO:0000978">
    <property type="term" value="F:RNA polymerase II cis-regulatory region sequence-specific DNA binding"/>
    <property type="evidence" value="ECO:0007669"/>
    <property type="project" value="TreeGrafter"/>
</dbReference>
<dbReference type="InterPro" id="IPR036388">
    <property type="entry name" value="WH-like_DNA-bd_sf"/>
</dbReference>
<dbReference type="PRINTS" id="PR00053">
    <property type="entry name" value="FORKHEAD"/>
</dbReference>
<dbReference type="SMART" id="SM00339">
    <property type="entry name" value="FH"/>
    <property type="match status" value="1"/>
</dbReference>
<dbReference type="CDD" id="cd20065">
    <property type="entry name" value="FH_FOXP2"/>
    <property type="match status" value="1"/>
</dbReference>
<evidence type="ECO:0000256" key="11">
    <source>
        <dbReference type="SAM" id="MobiDB-lite"/>
    </source>
</evidence>
<dbReference type="GO" id="GO:0001227">
    <property type="term" value="F:DNA-binding transcription repressor activity, RNA polymerase II-specific"/>
    <property type="evidence" value="ECO:0007669"/>
    <property type="project" value="TreeGrafter"/>
</dbReference>
<feature type="compositionally biased region" description="Polar residues" evidence="11">
    <location>
        <begin position="406"/>
        <end position="417"/>
    </location>
</feature>
<dbReference type="FunFam" id="1.20.5.340:FF:000005">
    <property type="entry name" value="Forkhead box P1, isoform CRA_f"/>
    <property type="match status" value="1"/>
</dbReference>
<accession>A0A8C6YW67</accession>
<keyword evidence="7 10" id="KW-0238">DNA-binding</keyword>
<protein>
    <submittedName>
        <fullName evidence="13">Forkhead box P1</fullName>
    </submittedName>
</protein>
<keyword evidence="3" id="KW-0479">Metal-binding</keyword>
<dbReference type="GO" id="GO:0005634">
    <property type="term" value="C:nucleus"/>
    <property type="evidence" value="ECO:0007669"/>
    <property type="project" value="UniProtKB-SubCell"/>
</dbReference>
<dbReference type="InterPro" id="IPR050998">
    <property type="entry name" value="FOXP"/>
</dbReference>
<feature type="compositionally biased region" description="Polar residues" evidence="11">
    <location>
        <begin position="222"/>
        <end position="236"/>
    </location>
</feature>
<keyword evidence="14" id="KW-1185">Reference proteome</keyword>
<dbReference type="InterPro" id="IPR030456">
    <property type="entry name" value="TF_fork_head_CS_2"/>
</dbReference>
<dbReference type="PANTHER" id="PTHR45796">
    <property type="entry name" value="FORKHEAD BOX P, ISOFORM C"/>
    <property type="match status" value="1"/>
</dbReference>
<evidence type="ECO:0000256" key="7">
    <source>
        <dbReference type="ARBA" id="ARBA00023125"/>
    </source>
</evidence>
<gene>
    <name evidence="13" type="primary">FOXP1</name>
</gene>
<dbReference type="Gene3D" id="1.20.5.340">
    <property type="match status" value="1"/>
</dbReference>
<feature type="compositionally biased region" description="Polar residues" evidence="11">
    <location>
        <begin position="381"/>
        <end position="390"/>
    </location>
</feature>
<feature type="region of interest" description="Disordered" evidence="11">
    <location>
        <begin position="597"/>
        <end position="664"/>
    </location>
</feature>
<feature type="region of interest" description="Disordered" evidence="11">
    <location>
        <begin position="1"/>
        <end position="23"/>
    </location>
</feature>
<dbReference type="GO" id="GO:0008270">
    <property type="term" value="F:zinc ion binding"/>
    <property type="evidence" value="ECO:0007669"/>
    <property type="project" value="UniProtKB-KW"/>
</dbReference>
<evidence type="ECO:0000256" key="4">
    <source>
        <dbReference type="ARBA" id="ARBA00022771"/>
    </source>
</evidence>
<dbReference type="Proteomes" id="UP000694420">
    <property type="component" value="Unplaced"/>
</dbReference>
<feature type="compositionally biased region" description="Polar residues" evidence="11">
    <location>
        <begin position="250"/>
        <end position="270"/>
    </location>
</feature>
<reference evidence="13" key="2">
    <citation type="submission" date="2025-09" db="UniProtKB">
        <authorList>
            <consortium name="Ensembl"/>
        </authorList>
    </citation>
    <scope>IDENTIFICATION</scope>
</reference>
<dbReference type="FunFam" id="1.10.10.10:FF:000010">
    <property type="entry name" value="Forkhead box P2 isoform B"/>
    <property type="match status" value="1"/>
</dbReference>
<evidence type="ECO:0000259" key="12">
    <source>
        <dbReference type="PROSITE" id="PS50039"/>
    </source>
</evidence>
<evidence type="ECO:0000256" key="1">
    <source>
        <dbReference type="ARBA" id="ARBA00004123"/>
    </source>
</evidence>
<comment type="subcellular location">
    <subcellularLocation>
        <location evidence="1 10">Nucleus</location>
    </subcellularLocation>
</comment>
<evidence type="ECO:0000256" key="6">
    <source>
        <dbReference type="ARBA" id="ARBA00023015"/>
    </source>
</evidence>
<evidence type="ECO:0000313" key="13">
    <source>
        <dbReference type="Ensembl" id="ENSNPEP00000003233.1"/>
    </source>
</evidence>
<feature type="compositionally biased region" description="Basic and acidic residues" evidence="11">
    <location>
        <begin position="273"/>
        <end position="284"/>
    </location>
</feature>
<dbReference type="Ensembl" id="ENSNPET00000003295.1">
    <property type="protein sequence ID" value="ENSNPEP00000003233.1"/>
    <property type="gene ID" value="ENSNPEG00000002468.1"/>
</dbReference>
<sequence>MMQESGTETKSNGSAIQNGASGGNHLLECSLREARSNGETPSVDIGAADLAHLQQQQALQVARQLLLQQQQQQQQQQVSGLKSPKRNDKQPALQVPVSVAMMTPQVITPQQMQQILQQQVLTPQQLQVLLQQQQALMLQQVNVSLAASQLRLGMPPQQQQVATQQLAFQQQLLQMQQLQQQHLLSLQRQGLLTIQPGQPTLPLQPLAQGMIPAELQQLWKEVTSSHPAEEAASNNHSSLDLSTSCVSSSAPSKTSLLINPHASTNGQLSVHTPKRESLSHEEHSHSHPLYGHGVCKWPGCEAVCEDFQSFLKHLNSEHALDDRSTAQCRVQMQVVQQLELQLAKDKERLQAMMTHLHVKSTEPKATPQPLNLVSSVTLSKTASEASPQSLPHTPTTPTAPITPVTQGPSVITTTSMHNVGPIRRRYSDKYNVPISSADIAQNQEFYKNAEVRPPFTYASLIRQAILESPEKQLTLNEIYNWFTRMFAYFRRNAATWKNAVRHNLSLHKCFVRVENVKGAVWTVDELEFQKRRPQKISGNPSLIKNIQTSHTYCTPLNAALQASMAENSIPLYTTASMGNPTLGNLASAMREELNGAMEHTNSNGSDSSPGRSPMQAMHPVHVKEEPLDPDENEGPLSLVTTANHSPDFDHDRDYEDEPVNEDIE</sequence>
<feature type="region of interest" description="Disordered" evidence="11">
    <location>
        <begin position="381"/>
        <end position="418"/>
    </location>
</feature>
<name>A0A8C6YW67_NOTPE</name>
<dbReference type="InterPro" id="IPR001766">
    <property type="entry name" value="Fork_head_dom"/>
</dbReference>
<dbReference type="PANTHER" id="PTHR45796:SF3">
    <property type="entry name" value="FORKHEAD BOX PROTEIN P1"/>
    <property type="match status" value="1"/>
</dbReference>
<keyword evidence="9 10" id="KW-0539">Nucleus</keyword>
<evidence type="ECO:0000256" key="9">
    <source>
        <dbReference type="ARBA" id="ARBA00023242"/>
    </source>
</evidence>
<feature type="compositionally biased region" description="Low complexity" evidence="11">
    <location>
        <begin position="391"/>
        <end position="405"/>
    </location>
</feature>
<feature type="region of interest" description="Disordered" evidence="11">
    <location>
        <begin position="222"/>
        <end position="284"/>
    </location>
</feature>
<evidence type="ECO:0000256" key="3">
    <source>
        <dbReference type="ARBA" id="ARBA00022723"/>
    </source>
</evidence>
<evidence type="ECO:0000256" key="2">
    <source>
        <dbReference type="ARBA" id="ARBA00022491"/>
    </source>
</evidence>
<keyword evidence="2" id="KW-0678">Repressor</keyword>
<feature type="compositionally biased region" description="Polar residues" evidence="11">
    <location>
        <begin position="599"/>
        <end position="610"/>
    </location>
</feature>
<feature type="compositionally biased region" description="Acidic residues" evidence="11">
    <location>
        <begin position="654"/>
        <end position="664"/>
    </location>
</feature>